<gene>
    <name evidence="2" type="ordered locus">DP1579</name>
</gene>
<feature type="transmembrane region" description="Helical" evidence="1">
    <location>
        <begin position="6"/>
        <end position="27"/>
    </location>
</feature>
<keyword evidence="3" id="KW-1185">Reference proteome</keyword>
<keyword evidence="1" id="KW-1133">Transmembrane helix</keyword>
<dbReference type="AlphaFoldDB" id="Q6AMW6"/>
<dbReference type="RefSeq" id="WP_011188820.1">
    <property type="nucleotide sequence ID" value="NC_006138.1"/>
</dbReference>
<dbReference type="KEGG" id="dps:DP1579"/>
<accession>Q6AMW6</accession>
<protein>
    <submittedName>
        <fullName evidence="2">Uncharacterized protein</fullName>
    </submittedName>
</protein>
<keyword evidence="1" id="KW-0472">Membrane</keyword>
<evidence type="ECO:0000256" key="1">
    <source>
        <dbReference type="SAM" id="Phobius"/>
    </source>
</evidence>
<evidence type="ECO:0000313" key="3">
    <source>
        <dbReference type="Proteomes" id="UP000000602"/>
    </source>
</evidence>
<name>Q6AMW6_DESPS</name>
<keyword evidence="1" id="KW-0812">Transmembrane</keyword>
<dbReference type="HOGENOM" id="CLU_1183507_0_0_7"/>
<evidence type="ECO:0000313" key="2">
    <source>
        <dbReference type="EMBL" id="CAG36308.1"/>
    </source>
</evidence>
<dbReference type="Proteomes" id="UP000000602">
    <property type="component" value="Chromosome"/>
</dbReference>
<reference evidence="3" key="1">
    <citation type="journal article" date="2004" name="Environ. Microbiol.">
        <title>The genome of Desulfotalea psychrophila, a sulfate-reducing bacterium from permanently cold Arctic sediments.</title>
        <authorList>
            <person name="Rabus R."/>
            <person name="Ruepp A."/>
            <person name="Frickey T."/>
            <person name="Rattei T."/>
            <person name="Fartmann B."/>
            <person name="Stark M."/>
            <person name="Bauer M."/>
            <person name="Zibat A."/>
            <person name="Lombardot T."/>
            <person name="Becker I."/>
            <person name="Amann J."/>
            <person name="Gellner K."/>
            <person name="Teeling H."/>
            <person name="Leuschner W.D."/>
            <person name="Gloeckner F.-O."/>
            <person name="Lupas A.N."/>
            <person name="Amann R."/>
            <person name="Klenk H.-P."/>
        </authorList>
    </citation>
    <scope>NUCLEOTIDE SEQUENCE [LARGE SCALE GENOMIC DNA]</scope>
    <source>
        <strain evidence="3">DSM 12343 / LSv54</strain>
    </source>
</reference>
<dbReference type="EMBL" id="CR522870">
    <property type="protein sequence ID" value="CAG36308.1"/>
    <property type="molecule type" value="Genomic_DNA"/>
</dbReference>
<proteinExistence type="predicted"/>
<organism evidence="2 3">
    <name type="scientific">Desulfotalea psychrophila (strain LSv54 / DSM 12343)</name>
    <dbReference type="NCBI Taxonomy" id="177439"/>
    <lineage>
        <taxon>Bacteria</taxon>
        <taxon>Pseudomonadati</taxon>
        <taxon>Thermodesulfobacteriota</taxon>
        <taxon>Desulfobulbia</taxon>
        <taxon>Desulfobulbales</taxon>
        <taxon>Desulfocapsaceae</taxon>
        <taxon>Desulfotalea</taxon>
    </lineage>
</organism>
<sequence>MNKENVKFYLQTVTATVLAIMAILVSFSQCSISKEQTKLLNVQTKIAKKQISPVFTISAKQLKDDIPGIYSEDKIFIENNGFIISDFHYNSLVLIDIELSKTPNVQKKKTYSLIGYYRAGYMTAKGSGLLATIFGKNNNLQLSQLDEQYSGICQKNDESCFINLRRYLKVRYKNAFDEQITEYYIVPLIYGGKKLSLDEGERLFRRYDDNVDRDTCLEFNKLTSEIIYHTISGT</sequence>